<evidence type="ECO:0000256" key="2">
    <source>
        <dbReference type="ARBA" id="ARBA00023002"/>
    </source>
</evidence>
<dbReference type="Gene3D" id="3.40.50.720">
    <property type="entry name" value="NAD(P)-binding Rossmann-like Domain"/>
    <property type="match status" value="1"/>
</dbReference>
<dbReference type="EMBL" id="LAJY01000249">
    <property type="protein sequence ID" value="KJV09610.1"/>
    <property type="molecule type" value="Genomic_DNA"/>
</dbReference>
<dbReference type="PATRIC" id="fig|552518.3.peg.1515"/>
<keyword evidence="5" id="KW-0443">Lipid metabolism</keyword>
<name>A0A0F3ISB0_9PROT</name>
<comment type="function">
    <text evidence="5">Catalyzes the NADPH-dependent reduction of beta-ketoacyl-ACP substrates to beta-hydroxyacyl-ACP products, the first reductive step in the elongation cycle of fatty acid biosynthesis.</text>
</comment>
<dbReference type="RefSeq" id="WP_045775786.1">
    <property type="nucleotide sequence ID" value="NZ_LAJY01000249.1"/>
</dbReference>
<sequence length="246" mass="25018">MFDLSGKTALVTGASGGIGRAIAAALHARGATVVLTGTREAVLAEVAASLGGARTHVIVADLSQAEAADTLIKAVDAAAGGVDILVNNAGLTRDQLLLRLKDADWDGVLDVNLTAPMRLSRAVLKGMMKKRFGRIISITSIVGATGNAGQTNYAASKAGLVGFSKSLAQEVASRNITVNCVAPGFIETAMTEALGDEQKQKLLGAIPLGRMGTGEEIAAAVVYLASSEAGYVTGETLHVNGGMAML</sequence>
<evidence type="ECO:0000256" key="1">
    <source>
        <dbReference type="ARBA" id="ARBA00006484"/>
    </source>
</evidence>
<dbReference type="InterPro" id="IPR011284">
    <property type="entry name" value="3oxo_ACP_reduc"/>
</dbReference>
<gene>
    <name evidence="7" type="ORF">VZ95_10450</name>
</gene>
<evidence type="ECO:0000313" key="8">
    <source>
        <dbReference type="Proteomes" id="UP000033774"/>
    </source>
</evidence>
<dbReference type="SMART" id="SM00822">
    <property type="entry name" value="PKS_KR"/>
    <property type="match status" value="1"/>
</dbReference>
<dbReference type="Pfam" id="PF13561">
    <property type="entry name" value="adh_short_C2"/>
    <property type="match status" value="1"/>
</dbReference>
<organism evidence="7 8">
    <name type="scientific">Elstera litoralis</name>
    <dbReference type="NCBI Taxonomy" id="552518"/>
    <lineage>
        <taxon>Bacteria</taxon>
        <taxon>Pseudomonadati</taxon>
        <taxon>Pseudomonadota</taxon>
        <taxon>Alphaproteobacteria</taxon>
        <taxon>Rhodospirillales</taxon>
        <taxon>Rhodospirillaceae</taxon>
        <taxon>Elstera</taxon>
    </lineage>
</organism>
<proteinExistence type="inferred from homology"/>
<comment type="pathway">
    <text evidence="5">Lipid metabolism; fatty acid biosynthesis.</text>
</comment>
<keyword evidence="5" id="KW-0275">Fatty acid biosynthesis</keyword>
<evidence type="ECO:0000259" key="6">
    <source>
        <dbReference type="SMART" id="SM00822"/>
    </source>
</evidence>
<evidence type="ECO:0000256" key="4">
    <source>
        <dbReference type="PIRSR" id="PIRSR611284-2"/>
    </source>
</evidence>
<dbReference type="EC" id="1.1.1.100" evidence="5"/>
<evidence type="ECO:0000313" key="7">
    <source>
        <dbReference type="EMBL" id="KJV09610.1"/>
    </source>
</evidence>
<comment type="caution">
    <text evidence="7">The sequence shown here is derived from an EMBL/GenBank/DDBJ whole genome shotgun (WGS) entry which is preliminary data.</text>
</comment>
<dbReference type="InterPro" id="IPR057326">
    <property type="entry name" value="KR_dom"/>
</dbReference>
<feature type="binding site" evidence="4">
    <location>
        <position position="88"/>
    </location>
    <ligand>
        <name>NADP(+)</name>
        <dbReference type="ChEBI" id="CHEBI:58349"/>
    </ligand>
</feature>
<dbReference type="CDD" id="cd05333">
    <property type="entry name" value="BKR_SDR_c"/>
    <property type="match status" value="1"/>
</dbReference>
<dbReference type="GO" id="GO:0051287">
    <property type="term" value="F:NAD binding"/>
    <property type="evidence" value="ECO:0007669"/>
    <property type="project" value="UniProtKB-UniRule"/>
</dbReference>
<dbReference type="OrthoDB" id="9804774at2"/>
<reference evidence="7 8" key="1">
    <citation type="submission" date="2015-03" db="EMBL/GenBank/DDBJ databases">
        <title>Draft genome sequence of Elstera litoralis.</title>
        <authorList>
            <person name="Rahalkar M.C."/>
            <person name="Dhakephalkar P.K."/>
            <person name="Pore S.D."/>
            <person name="Arora P."/>
            <person name="Kapse N.G."/>
            <person name="Pandit P.S."/>
        </authorList>
    </citation>
    <scope>NUCLEOTIDE SEQUENCE [LARGE SCALE GENOMIC DNA]</scope>
    <source>
        <strain evidence="7 8">Dia-1</strain>
    </source>
</reference>
<dbReference type="GO" id="GO:0006633">
    <property type="term" value="P:fatty acid biosynthetic process"/>
    <property type="evidence" value="ECO:0007669"/>
    <property type="project" value="UniProtKB-UniPathway"/>
</dbReference>
<dbReference type="AlphaFoldDB" id="A0A0F3ISB0"/>
<accession>A0A0F3ISB0</accession>
<keyword evidence="5" id="KW-0276">Fatty acid metabolism</keyword>
<feature type="binding site" evidence="4">
    <location>
        <position position="38"/>
    </location>
    <ligand>
        <name>NADP(+)</name>
        <dbReference type="ChEBI" id="CHEBI:58349"/>
    </ligand>
</feature>
<protein>
    <recommendedName>
        <fullName evidence="5">3-oxoacyl-[acyl-carrier-protein] reductase</fullName>
        <ecNumber evidence="5">1.1.1.100</ecNumber>
    </recommendedName>
</protein>
<keyword evidence="8" id="KW-1185">Reference proteome</keyword>
<evidence type="ECO:0000256" key="5">
    <source>
        <dbReference type="RuleBase" id="RU366074"/>
    </source>
</evidence>
<dbReference type="PANTHER" id="PTHR42879:SF2">
    <property type="entry name" value="3-OXOACYL-[ACYL-CARRIER-PROTEIN] REDUCTASE FABG"/>
    <property type="match status" value="1"/>
</dbReference>
<dbReference type="NCBIfam" id="TIGR01830">
    <property type="entry name" value="3oxo_ACP_reduc"/>
    <property type="match status" value="1"/>
</dbReference>
<feature type="binding site" evidence="4">
    <location>
        <position position="186"/>
    </location>
    <ligand>
        <name>NADP(+)</name>
        <dbReference type="ChEBI" id="CHEBI:58349"/>
    </ligand>
</feature>
<dbReference type="Proteomes" id="UP000033774">
    <property type="component" value="Unassembled WGS sequence"/>
</dbReference>
<dbReference type="SUPFAM" id="SSF51735">
    <property type="entry name" value="NAD(P)-binding Rossmann-fold domains"/>
    <property type="match status" value="1"/>
</dbReference>
<feature type="active site" description="Proton acceptor" evidence="3">
    <location>
        <position position="153"/>
    </location>
</feature>
<dbReference type="NCBIfam" id="NF009466">
    <property type="entry name" value="PRK12826.1-2"/>
    <property type="match status" value="1"/>
</dbReference>
<comment type="subunit">
    <text evidence="5">Homotetramer.</text>
</comment>
<comment type="catalytic activity">
    <reaction evidence="5">
        <text>a (3R)-hydroxyacyl-[ACP] + NADP(+) = a 3-oxoacyl-[ACP] + NADPH + H(+)</text>
        <dbReference type="Rhea" id="RHEA:17397"/>
        <dbReference type="Rhea" id="RHEA-COMP:9916"/>
        <dbReference type="Rhea" id="RHEA-COMP:9945"/>
        <dbReference type="ChEBI" id="CHEBI:15378"/>
        <dbReference type="ChEBI" id="CHEBI:57783"/>
        <dbReference type="ChEBI" id="CHEBI:58349"/>
        <dbReference type="ChEBI" id="CHEBI:78776"/>
        <dbReference type="ChEBI" id="CHEBI:78827"/>
        <dbReference type="EC" id="1.1.1.100"/>
    </reaction>
</comment>
<dbReference type="InterPro" id="IPR050259">
    <property type="entry name" value="SDR"/>
</dbReference>
<dbReference type="PRINTS" id="PR00081">
    <property type="entry name" value="GDHRDH"/>
</dbReference>
<dbReference type="UniPathway" id="UPA00094"/>
<keyword evidence="2 5" id="KW-0560">Oxidoreductase</keyword>
<dbReference type="NCBIfam" id="NF005559">
    <property type="entry name" value="PRK07231.1"/>
    <property type="match status" value="1"/>
</dbReference>
<dbReference type="InterPro" id="IPR002347">
    <property type="entry name" value="SDR_fam"/>
</dbReference>
<feature type="binding site" evidence="4">
    <location>
        <begin position="153"/>
        <end position="157"/>
    </location>
    <ligand>
        <name>NADP(+)</name>
        <dbReference type="ChEBI" id="CHEBI:58349"/>
    </ligand>
</feature>
<comment type="similarity">
    <text evidence="1 5">Belongs to the short-chain dehydrogenases/reductases (SDR) family.</text>
</comment>
<dbReference type="GO" id="GO:0004316">
    <property type="term" value="F:3-oxoacyl-[acyl-carrier-protein] reductase (NADPH) activity"/>
    <property type="evidence" value="ECO:0007669"/>
    <property type="project" value="UniProtKB-UniRule"/>
</dbReference>
<dbReference type="InterPro" id="IPR036291">
    <property type="entry name" value="NAD(P)-bd_dom_sf"/>
</dbReference>
<keyword evidence="4 5" id="KW-0521">NADP</keyword>
<evidence type="ECO:0000256" key="3">
    <source>
        <dbReference type="PIRSR" id="PIRSR611284-1"/>
    </source>
</evidence>
<dbReference type="PROSITE" id="PS00061">
    <property type="entry name" value="ADH_SHORT"/>
    <property type="match status" value="1"/>
</dbReference>
<dbReference type="InterPro" id="IPR020904">
    <property type="entry name" value="Sc_DH/Rdtase_CS"/>
</dbReference>
<dbReference type="PANTHER" id="PTHR42879">
    <property type="entry name" value="3-OXOACYL-(ACYL-CARRIER-PROTEIN) REDUCTASE"/>
    <property type="match status" value="1"/>
</dbReference>
<dbReference type="PRINTS" id="PR00080">
    <property type="entry name" value="SDRFAMILY"/>
</dbReference>
<feature type="domain" description="Ketoreductase" evidence="6">
    <location>
        <begin position="7"/>
        <end position="189"/>
    </location>
</feature>
<keyword evidence="5" id="KW-0444">Lipid biosynthesis</keyword>
<dbReference type="FunFam" id="3.40.50.720:FF:000173">
    <property type="entry name" value="3-oxoacyl-[acyl-carrier protein] reductase"/>
    <property type="match status" value="1"/>
</dbReference>